<sequence length="269" mass="30057">MKLAGIIPLLLVSLTSYSSLVWAQSPESANRAQAPNPSHSPRPKFPDNGAPTGRRKGGTSRDGCLPLNAPVIALVPGKEIAEESTSFLTYTISEYPTFWVYVPELPINARLGEFLLQDENDDNIYRTSLSLPDKAGVVGITLPQNPQYALKTNKNYQWYFKVFCGNPQNSLDYFYVKAWVQRVPLSQDLQNQLRISQSGEYTTYVVNQLWQDAITNLANLRRTNPNSLIFIQDWTLLLKKMGLPEIATASIVELHNPQKGVAQSNSSLE</sequence>
<name>A0A951Q451_9NOST</name>
<evidence type="ECO:0000256" key="1">
    <source>
        <dbReference type="SAM" id="MobiDB-lite"/>
    </source>
</evidence>
<dbReference type="Pfam" id="PF06051">
    <property type="entry name" value="DUF928"/>
    <property type="match status" value="1"/>
</dbReference>
<proteinExistence type="predicted"/>
<reference evidence="3" key="2">
    <citation type="journal article" date="2022" name="Microbiol. Resour. Announc.">
        <title>Metagenome Sequencing to Explore Phylogenomics of Terrestrial Cyanobacteria.</title>
        <authorList>
            <person name="Ward R.D."/>
            <person name="Stajich J.E."/>
            <person name="Johansen J.R."/>
            <person name="Huntemann M."/>
            <person name="Clum A."/>
            <person name="Foster B."/>
            <person name="Foster B."/>
            <person name="Roux S."/>
            <person name="Palaniappan K."/>
            <person name="Varghese N."/>
            <person name="Mukherjee S."/>
            <person name="Reddy T.B.K."/>
            <person name="Daum C."/>
            <person name="Copeland A."/>
            <person name="Chen I.A."/>
            <person name="Ivanova N.N."/>
            <person name="Kyrpides N.C."/>
            <person name="Shapiro N."/>
            <person name="Eloe-Fadrosh E.A."/>
            <person name="Pietrasiak N."/>
        </authorList>
    </citation>
    <scope>NUCLEOTIDE SEQUENCE</scope>
    <source>
        <strain evidence="3">JT2-VF2</strain>
    </source>
</reference>
<feature type="region of interest" description="Disordered" evidence="1">
    <location>
        <begin position="28"/>
        <end position="64"/>
    </location>
</feature>
<feature type="chain" id="PRO_5036679862" evidence="2">
    <location>
        <begin position="24"/>
        <end position="269"/>
    </location>
</feature>
<gene>
    <name evidence="3" type="ORF">KME32_28550</name>
</gene>
<accession>A0A951Q451</accession>
<dbReference type="AlphaFoldDB" id="A0A951Q451"/>
<comment type="caution">
    <text evidence="3">The sequence shown here is derived from an EMBL/GenBank/DDBJ whole genome shotgun (WGS) entry which is preliminary data.</text>
</comment>
<reference evidence="3" key="1">
    <citation type="submission" date="2021-05" db="EMBL/GenBank/DDBJ databases">
        <authorList>
            <person name="Pietrasiak N."/>
            <person name="Ward R."/>
            <person name="Stajich J.E."/>
            <person name="Kurbessoian T."/>
        </authorList>
    </citation>
    <scope>NUCLEOTIDE SEQUENCE</scope>
    <source>
        <strain evidence="3">JT2-VF2</strain>
    </source>
</reference>
<dbReference type="EMBL" id="JAHHHN010000029">
    <property type="protein sequence ID" value="MBW4564986.1"/>
    <property type="molecule type" value="Genomic_DNA"/>
</dbReference>
<evidence type="ECO:0000313" key="4">
    <source>
        <dbReference type="Proteomes" id="UP000715781"/>
    </source>
</evidence>
<feature type="compositionally biased region" description="Polar residues" evidence="1">
    <location>
        <begin position="28"/>
        <end position="39"/>
    </location>
</feature>
<protein>
    <submittedName>
        <fullName evidence="3">DUF928 domain-containing protein</fullName>
    </submittedName>
</protein>
<evidence type="ECO:0000256" key="2">
    <source>
        <dbReference type="SAM" id="SignalP"/>
    </source>
</evidence>
<feature type="signal peptide" evidence="2">
    <location>
        <begin position="1"/>
        <end position="23"/>
    </location>
</feature>
<evidence type="ECO:0000313" key="3">
    <source>
        <dbReference type="EMBL" id="MBW4564986.1"/>
    </source>
</evidence>
<organism evidence="3 4">
    <name type="scientific">Mojavia pulchra JT2-VF2</name>
    <dbReference type="NCBI Taxonomy" id="287848"/>
    <lineage>
        <taxon>Bacteria</taxon>
        <taxon>Bacillati</taxon>
        <taxon>Cyanobacteriota</taxon>
        <taxon>Cyanophyceae</taxon>
        <taxon>Nostocales</taxon>
        <taxon>Nostocaceae</taxon>
    </lineage>
</organism>
<keyword evidence="2" id="KW-0732">Signal</keyword>
<dbReference type="InterPro" id="IPR010328">
    <property type="entry name" value="DUF928"/>
</dbReference>
<dbReference type="Proteomes" id="UP000715781">
    <property type="component" value="Unassembled WGS sequence"/>
</dbReference>